<evidence type="ECO:0000313" key="6">
    <source>
        <dbReference type="EMBL" id="APT90971.1"/>
    </source>
</evidence>
<comment type="pathway">
    <text evidence="1 4">Carotenoid biosynthesis.</text>
</comment>
<dbReference type="NCBIfam" id="TIGR02734">
    <property type="entry name" value="crtI_fam"/>
    <property type="match status" value="1"/>
</dbReference>
<dbReference type="OrthoDB" id="9774675at2"/>
<dbReference type="InterPro" id="IPR002937">
    <property type="entry name" value="Amino_oxidase"/>
</dbReference>
<keyword evidence="2 4" id="KW-0125">Carotenoid biosynthesis</keyword>
<protein>
    <recommendedName>
        <fullName evidence="5">Amine oxidase domain-containing protein</fullName>
    </recommendedName>
</protein>
<accession>A0A1L7CZ05</accession>
<dbReference type="STRING" id="1437874.CSPHI_07915"/>
<evidence type="ECO:0000313" key="7">
    <source>
        <dbReference type="Proteomes" id="UP000185469"/>
    </source>
</evidence>
<keyword evidence="7" id="KW-1185">Reference proteome</keyword>
<organism evidence="6 7">
    <name type="scientific">Corynebacterium sphenisci DSM 44792</name>
    <dbReference type="NCBI Taxonomy" id="1437874"/>
    <lineage>
        <taxon>Bacteria</taxon>
        <taxon>Bacillati</taxon>
        <taxon>Actinomycetota</taxon>
        <taxon>Actinomycetes</taxon>
        <taxon>Mycobacteriales</taxon>
        <taxon>Corynebacteriaceae</taxon>
        <taxon>Corynebacterium</taxon>
    </lineage>
</organism>
<dbReference type="PANTHER" id="PTHR43734:SF1">
    <property type="entry name" value="PHYTOENE DESATURASE"/>
    <property type="match status" value="1"/>
</dbReference>
<dbReference type="InterPro" id="IPR036188">
    <property type="entry name" value="FAD/NAD-bd_sf"/>
</dbReference>
<dbReference type="GO" id="GO:0016117">
    <property type="term" value="P:carotenoid biosynthetic process"/>
    <property type="evidence" value="ECO:0007669"/>
    <property type="project" value="UniProtKB-KW"/>
</dbReference>
<evidence type="ECO:0000256" key="1">
    <source>
        <dbReference type="ARBA" id="ARBA00004829"/>
    </source>
</evidence>
<evidence type="ECO:0000256" key="4">
    <source>
        <dbReference type="RuleBase" id="RU362075"/>
    </source>
</evidence>
<dbReference type="PANTHER" id="PTHR43734">
    <property type="entry name" value="PHYTOENE DESATURASE"/>
    <property type="match status" value="1"/>
</dbReference>
<dbReference type="Gene3D" id="3.50.50.60">
    <property type="entry name" value="FAD/NAD(P)-binding domain"/>
    <property type="match status" value="1"/>
</dbReference>
<dbReference type="EMBL" id="CP009248">
    <property type="protein sequence ID" value="APT90971.1"/>
    <property type="molecule type" value="Genomic_DNA"/>
</dbReference>
<comment type="similarity">
    <text evidence="4">Belongs to the carotenoid/retinoid oxidoreductase family.</text>
</comment>
<dbReference type="InterPro" id="IPR014105">
    <property type="entry name" value="Carotenoid/retinoid_OxRdtase"/>
</dbReference>
<name>A0A1L7CZ05_9CORY</name>
<dbReference type="Proteomes" id="UP000185469">
    <property type="component" value="Chromosome"/>
</dbReference>
<evidence type="ECO:0000259" key="5">
    <source>
        <dbReference type="Pfam" id="PF01593"/>
    </source>
</evidence>
<dbReference type="KEGG" id="csph:CSPHI_07915"/>
<dbReference type="AlphaFoldDB" id="A0A1L7CZ05"/>
<dbReference type="Pfam" id="PF01593">
    <property type="entry name" value="Amino_oxidase"/>
    <property type="match status" value="1"/>
</dbReference>
<evidence type="ECO:0000256" key="2">
    <source>
        <dbReference type="ARBA" id="ARBA00022746"/>
    </source>
</evidence>
<dbReference type="SUPFAM" id="SSF51905">
    <property type="entry name" value="FAD/NAD(P)-binding domain"/>
    <property type="match status" value="1"/>
</dbReference>
<proteinExistence type="inferred from homology"/>
<feature type="domain" description="Amine oxidase" evidence="5">
    <location>
        <begin position="18"/>
        <end position="519"/>
    </location>
</feature>
<sequence length="526" mass="53693">MRRVPGRRERVLVIGAGLSGLAAALHLLGDGRRVTVVEAADHVGGRCATERIAAPGAPALRYDTGASVLTMPDLVDRALAAAGLTAAEVDPAFAWAPVAPAYLARYADGREIAVPGADPAGLAGAARAFAAAGGGDGAAAAAGVADLAGLLRRMHDAAFDSFMARSYDSPLDMVAGPAARRDLLRLARLGGFGSLGRLARRRVGDADLARLFSFQALYAGVAPDAARAVYGVIAHMDTGLGVHYPVASAAGSGAGAVPELMAAAVRRAGGEIRTSAPVTALVRDTAGEVVAAEIGGAEPHRIACDAAVATVDRPIVEDWLGLRPRRGLRWSPSAVVAHGAVPVALTRDWPAAHHLISFGRRWAATFAEICAPRGGRLMGDPSLLVTRPAVTAPDRVVDGHEPVSVLAPAPNLDSAPLDWGPLAERYVAELAGVLEDRGLTGLRGGWRVGRVDTPATWAAAGMGAGSPFGLAHLFRQTGPFRPRNLHPAWPANLVAAGSTTVPGVGVPTVLISGALAAGRLGCGGPR</sequence>
<dbReference type="GO" id="GO:0016491">
    <property type="term" value="F:oxidoreductase activity"/>
    <property type="evidence" value="ECO:0007669"/>
    <property type="project" value="UniProtKB-KW"/>
</dbReference>
<gene>
    <name evidence="6" type="ORF">CSPHI_07915</name>
</gene>
<reference evidence="6 7" key="1">
    <citation type="submission" date="2014-08" db="EMBL/GenBank/DDBJ databases">
        <title>Complete genome sequence of Corynebacterium sphenisci CECT 5990(T) (=DSM 44792(T)), isolated from healthy wild penguins.</title>
        <authorList>
            <person name="Ruckert C."/>
            <person name="Albersmeier A."/>
            <person name="Winkler A."/>
            <person name="Kalinowski J."/>
        </authorList>
    </citation>
    <scope>NUCLEOTIDE SEQUENCE [LARGE SCALE GENOMIC DNA]</scope>
    <source>
        <strain evidence="6 7">DSM 44792</strain>
    </source>
</reference>
<evidence type="ECO:0000256" key="3">
    <source>
        <dbReference type="ARBA" id="ARBA00023002"/>
    </source>
</evidence>
<keyword evidence="3 4" id="KW-0560">Oxidoreductase</keyword>